<evidence type="ECO:0000259" key="1">
    <source>
        <dbReference type="PROSITE" id="PS50826"/>
    </source>
</evidence>
<dbReference type="EMBL" id="JAHRIP010037714">
    <property type="protein sequence ID" value="MEQ2294295.1"/>
    <property type="molecule type" value="Genomic_DNA"/>
</dbReference>
<keyword evidence="3" id="KW-1185">Reference proteome</keyword>
<comment type="caution">
    <text evidence="2">The sequence shown here is derived from an EMBL/GenBank/DDBJ whole genome shotgun (WGS) entry which is preliminary data.</text>
</comment>
<accession>A0ABV0YKD5</accession>
<dbReference type="SUPFAM" id="SSF140741">
    <property type="entry name" value="RUN domain-like"/>
    <property type="match status" value="1"/>
</dbReference>
<dbReference type="Gene3D" id="1.20.58.900">
    <property type="match status" value="1"/>
</dbReference>
<dbReference type="CDD" id="cd17680">
    <property type="entry name" value="RUN_PLEKHM2"/>
    <property type="match status" value="1"/>
</dbReference>
<dbReference type="Proteomes" id="UP001469553">
    <property type="component" value="Unassembled WGS sequence"/>
</dbReference>
<dbReference type="InterPro" id="IPR047327">
    <property type="entry name" value="RUN_PLEKHM2"/>
</dbReference>
<evidence type="ECO:0000313" key="3">
    <source>
        <dbReference type="Proteomes" id="UP001469553"/>
    </source>
</evidence>
<protein>
    <submittedName>
        <fullName evidence="2">Pleckstrin y domain-containing M member 2</fullName>
    </submittedName>
</protein>
<gene>
    <name evidence="2" type="primary">PLEKHM2_1</name>
    <name evidence="2" type="ORF">AMECASPLE_002573</name>
</gene>
<dbReference type="PANTHER" id="PTHR46556">
    <property type="entry name" value="PLECKSTRIN HOMOLOGY DOMAIN-CONTAINING FAMILY M MEMBER 2"/>
    <property type="match status" value="1"/>
</dbReference>
<evidence type="ECO:0000313" key="2">
    <source>
        <dbReference type="EMBL" id="MEQ2294295.1"/>
    </source>
</evidence>
<dbReference type="InterPro" id="IPR053015">
    <property type="entry name" value="PH_domain-containing_M2"/>
</dbReference>
<dbReference type="InterPro" id="IPR037213">
    <property type="entry name" value="Run_dom_sf"/>
</dbReference>
<dbReference type="PANTHER" id="PTHR46556:SF1">
    <property type="entry name" value="PLECKSTRIN HOMOLOGY DOMAIN-CONTAINING FAMILY M MEMBER 2"/>
    <property type="match status" value="1"/>
</dbReference>
<organism evidence="2 3">
    <name type="scientific">Ameca splendens</name>
    <dbReference type="NCBI Taxonomy" id="208324"/>
    <lineage>
        <taxon>Eukaryota</taxon>
        <taxon>Metazoa</taxon>
        <taxon>Chordata</taxon>
        <taxon>Craniata</taxon>
        <taxon>Vertebrata</taxon>
        <taxon>Euteleostomi</taxon>
        <taxon>Actinopterygii</taxon>
        <taxon>Neopterygii</taxon>
        <taxon>Teleostei</taxon>
        <taxon>Neoteleostei</taxon>
        <taxon>Acanthomorphata</taxon>
        <taxon>Ovalentaria</taxon>
        <taxon>Atherinomorphae</taxon>
        <taxon>Cyprinodontiformes</taxon>
        <taxon>Goodeidae</taxon>
        <taxon>Ameca</taxon>
    </lineage>
</organism>
<sequence>MDQLKVKDRILENISLSVKKLQSYFAACEDETPAIRNHDRVLQRLCEHIDHALLYGLQDISSGYWVLVVHFTRREAVRQIDELQHIATNLGRSRAWLYLALSESSLESYLRLFQENQGLLQKYYFKYAQISVITI</sequence>
<dbReference type="PROSITE" id="PS50826">
    <property type="entry name" value="RUN"/>
    <property type="match status" value="1"/>
</dbReference>
<dbReference type="InterPro" id="IPR004012">
    <property type="entry name" value="Run_dom"/>
</dbReference>
<name>A0ABV0YKD5_9TELE</name>
<reference evidence="2 3" key="1">
    <citation type="submission" date="2021-06" db="EMBL/GenBank/DDBJ databases">
        <authorList>
            <person name="Palmer J.M."/>
        </authorList>
    </citation>
    <scope>NUCLEOTIDE SEQUENCE [LARGE SCALE GENOMIC DNA]</scope>
    <source>
        <strain evidence="2 3">AS_MEX2019</strain>
        <tissue evidence="2">Muscle</tissue>
    </source>
</reference>
<proteinExistence type="predicted"/>
<feature type="domain" description="RUN" evidence="1">
    <location>
        <begin position="36"/>
        <end position="135"/>
    </location>
</feature>
<dbReference type="Pfam" id="PF02759">
    <property type="entry name" value="RUN"/>
    <property type="match status" value="1"/>
</dbReference>